<proteinExistence type="predicted"/>
<dbReference type="EMBL" id="BARS01013035">
    <property type="protein sequence ID" value="GAF92741.1"/>
    <property type="molecule type" value="Genomic_DNA"/>
</dbReference>
<reference evidence="1" key="1">
    <citation type="journal article" date="2014" name="Front. Microbiol.">
        <title>High frequency of phylogenetically diverse reductive dehalogenase-homologous genes in deep subseafloor sedimentary metagenomes.</title>
        <authorList>
            <person name="Kawai M."/>
            <person name="Futagami T."/>
            <person name="Toyoda A."/>
            <person name="Takaki Y."/>
            <person name="Nishi S."/>
            <person name="Hori S."/>
            <person name="Arai W."/>
            <person name="Tsubouchi T."/>
            <person name="Morono Y."/>
            <person name="Uchiyama I."/>
            <person name="Ito T."/>
            <person name="Fujiyama A."/>
            <person name="Inagaki F."/>
            <person name="Takami H."/>
        </authorList>
    </citation>
    <scope>NUCLEOTIDE SEQUENCE</scope>
    <source>
        <strain evidence="1">Expedition CK06-06</strain>
    </source>
</reference>
<evidence type="ECO:0000313" key="1">
    <source>
        <dbReference type="EMBL" id="GAF92741.1"/>
    </source>
</evidence>
<dbReference type="AlphaFoldDB" id="X0U033"/>
<gene>
    <name evidence="1" type="ORF">S01H1_22882</name>
</gene>
<name>X0U033_9ZZZZ</name>
<comment type="caution">
    <text evidence="1">The sequence shown here is derived from an EMBL/GenBank/DDBJ whole genome shotgun (WGS) entry which is preliminary data.</text>
</comment>
<organism evidence="1">
    <name type="scientific">marine sediment metagenome</name>
    <dbReference type="NCBI Taxonomy" id="412755"/>
    <lineage>
        <taxon>unclassified sequences</taxon>
        <taxon>metagenomes</taxon>
        <taxon>ecological metagenomes</taxon>
    </lineage>
</organism>
<sequence>MNITICEILLLTLDKIKAEAAMIPMEAPKPTLTKYKKLTNPRDD</sequence>
<protein>
    <submittedName>
        <fullName evidence="1">Uncharacterized protein</fullName>
    </submittedName>
</protein>
<accession>X0U033</accession>
<feature type="non-terminal residue" evidence="1">
    <location>
        <position position="44"/>
    </location>
</feature>